<comment type="catalytic activity">
    <reaction evidence="3">
        <text>2 GTP = 3',3'-c-di-GMP + 2 diphosphate</text>
        <dbReference type="Rhea" id="RHEA:24898"/>
        <dbReference type="ChEBI" id="CHEBI:33019"/>
        <dbReference type="ChEBI" id="CHEBI:37565"/>
        <dbReference type="ChEBI" id="CHEBI:58805"/>
        <dbReference type="EC" id="2.7.7.65"/>
    </reaction>
</comment>
<evidence type="ECO:0000313" key="6">
    <source>
        <dbReference type="Proteomes" id="UP000196027"/>
    </source>
</evidence>
<dbReference type="EMBL" id="CP021425">
    <property type="protein sequence ID" value="ARU56590.1"/>
    <property type="molecule type" value="Genomic_DNA"/>
</dbReference>
<dbReference type="NCBIfam" id="TIGR00254">
    <property type="entry name" value="GGDEF"/>
    <property type="match status" value="1"/>
</dbReference>
<dbReference type="KEGG" id="ome:OLMES_2537"/>
<evidence type="ECO:0000259" key="4">
    <source>
        <dbReference type="PROSITE" id="PS50887"/>
    </source>
</evidence>
<dbReference type="CDD" id="cd01949">
    <property type="entry name" value="GGDEF"/>
    <property type="match status" value="1"/>
</dbReference>
<sequence length="288" mass="32963">MRKTKKDDCRCRYLVDLTRQKDVFHLDEAFTQAVKEMLAAESVSIHDPNNLTSENLSSADVVLDIARGSGMVAKLLISNNAELADTQSLQELLEVYSNQYHHIYRSTQDMLTRLLNRTAFDERMQRLFGPRKHHRKKDERRAMAILDVDHFKKINDTYGHLYGDEILILLANMMQEAFRAEDWLFRYGGEEFIIVLNDADLITAEMVVDRFRIAVESRNFPQIGRVTISAGLTQIFPSKGLTSTIAEADQALYYSKDTGRNQVSVFRKLIEAGIIDDSNSFGGELELF</sequence>
<evidence type="ECO:0000256" key="1">
    <source>
        <dbReference type="ARBA" id="ARBA00001946"/>
    </source>
</evidence>
<proteinExistence type="predicted"/>
<name>A0A1Y0I8M1_9GAMM</name>
<dbReference type="Pfam" id="PF00990">
    <property type="entry name" value="GGDEF"/>
    <property type="match status" value="1"/>
</dbReference>
<dbReference type="GO" id="GO:0052621">
    <property type="term" value="F:diguanylate cyclase activity"/>
    <property type="evidence" value="ECO:0007669"/>
    <property type="project" value="UniProtKB-EC"/>
</dbReference>
<feature type="domain" description="GGDEF" evidence="4">
    <location>
        <begin position="139"/>
        <end position="268"/>
    </location>
</feature>
<comment type="cofactor">
    <cofactor evidence="1">
        <name>Mg(2+)</name>
        <dbReference type="ChEBI" id="CHEBI:18420"/>
    </cofactor>
</comment>
<dbReference type="PANTHER" id="PTHR45138:SF9">
    <property type="entry name" value="DIGUANYLATE CYCLASE DGCM-RELATED"/>
    <property type="match status" value="1"/>
</dbReference>
<dbReference type="InterPro" id="IPR050469">
    <property type="entry name" value="Diguanylate_Cyclase"/>
</dbReference>
<dbReference type="Proteomes" id="UP000196027">
    <property type="component" value="Chromosome"/>
</dbReference>
<dbReference type="SUPFAM" id="SSF55073">
    <property type="entry name" value="Nucleotide cyclase"/>
    <property type="match status" value="1"/>
</dbReference>
<keyword evidence="6" id="KW-1185">Reference proteome</keyword>
<dbReference type="SMART" id="SM00267">
    <property type="entry name" value="GGDEF"/>
    <property type="match status" value="1"/>
</dbReference>
<dbReference type="Gene3D" id="3.30.70.270">
    <property type="match status" value="1"/>
</dbReference>
<gene>
    <name evidence="5" type="ORF">OLMES_2537</name>
</gene>
<dbReference type="PROSITE" id="PS50887">
    <property type="entry name" value="GGDEF"/>
    <property type="match status" value="1"/>
</dbReference>
<dbReference type="FunFam" id="3.30.70.270:FF:000001">
    <property type="entry name" value="Diguanylate cyclase domain protein"/>
    <property type="match status" value="1"/>
</dbReference>
<evidence type="ECO:0000256" key="3">
    <source>
        <dbReference type="ARBA" id="ARBA00034247"/>
    </source>
</evidence>
<organism evidence="5 6">
    <name type="scientific">Oleiphilus messinensis</name>
    <dbReference type="NCBI Taxonomy" id="141451"/>
    <lineage>
        <taxon>Bacteria</taxon>
        <taxon>Pseudomonadati</taxon>
        <taxon>Pseudomonadota</taxon>
        <taxon>Gammaproteobacteria</taxon>
        <taxon>Oceanospirillales</taxon>
        <taxon>Oleiphilaceae</taxon>
        <taxon>Oleiphilus</taxon>
    </lineage>
</organism>
<dbReference type="RefSeq" id="WP_087461561.1">
    <property type="nucleotide sequence ID" value="NZ_CP021425.1"/>
</dbReference>
<dbReference type="InterPro" id="IPR000160">
    <property type="entry name" value="GGDEF_dom"/>
</dbReference>
<dbReference type="EC" id="2.7.7.65" evidence="2"/>
<evidence type="ECO:0000256" key="2">
    <source>
        <dbReference type="ARBA" id="ARBA00012528"/>
    </source>
</evidence>
<protein>
    <recommendedName>
        <fullName evidence="2">diguanylate cyclase</fullName>
        <ecNumber evidence="2">2.7.7.65</ecNumber>
    </recommendedName>
</protein>
<reference evidence="5 6" key="1">
    <citation type="submission" date="2017-05" db="EMBL/GenBank/DDBJ databases">
        <title>Genomic insights into alkan degradation activity of Oleiphilus messinensis.</title>
        <authorList>
            <person name="Kozyavkin S.A."/>
            <person name="Slesarev A.I."/>
            <person name="Golyshin P.N."/>
            <person name="Korzhenkov A."/>
            <person name="Golyshina O.N."/>
            <person name="Toshchakov S.V."/>
        </authorList>
    </citation>
    <scope>NUCLEOTIDE SEQUENCE [LARGE SCALE GENOMIC DNA]</scope>
    <source>
        <strain evidence="5 6">ME102</strain>
    </source>
</reference>
<dbReference type="GO" id="GO:0005886">
    <property type="term" value="C:plasma membrane"/>
    <property type="evidence" value="ECO:0007669"/>
    <property type="project" value="TreeGrafter"/>
</dbReference>
<dbReference type="PANTHER" id="PTHR45138">
    <property type="entry name" value="REGULATORY COMPONENTS OF SENSORY TRANSDUCTION SYSTEM"/>
    <property type="match status" value="1"/>
</dbReference>
<dbReference type="InterPro" id="IPR043128">
    <property type="entry name" value="Rev_trsase/Diguanyl_cyclase"/>
</dbReference>
<dbReference type="AlphaFoldDB" id="A0A1Y0I8M1"/>
<evidence type="ECO:0000313" key="5">
    <source>
        <dbReference type="EMBL" id="ARU56590.1"/>
    </source>
</evidence>
<dbReference type="GO" id="GO:1902201">
    <property type="term" value="P:negative regulation of bacterial-type flagellum-dependent cell motility"/>
    <property type="evidence" value="ECO:0007669"/>
    <property type="project" value="TreeGrafter"/>
</dbReference>
<dbReference type="InterPro" id="IPR029787">
    <property type="entry name" value="Nucleotide_cyclase"/>
</dbReference>
<dbReference type="GO" id="GO:0043709">
    <property type="term" value="P:cell adhesion involved in single-species biofilm formation"/>
    <property type="evidence" value="ECO:0007669"/>
    <property type="project" value="TreeGrafter"/>
</dbReference>
<accession>A0A1Y0I8M1</accession>
<dbReference type="OrthoDB" id="9803824at2"/>